<dbReference type="PROSITE" id="PS50082">
    <property type="entry name" value="WD_REPEATS_2"/>
    <property type="match status" value="2"/>
</dbReference>
<dbReference type="EMBL" id="SEYY01019750">
    <property type="protein sequence ID" value="KAB7497930.1"/>
    <property type="molecule type" value="Genomic_DNA"/>
</dbReference>
<dbReference type="InterPro" id="IPR036322">
    <property type="entry name" value="WD40_repeat_dom_sf"/>
</dbReference>
<proteinExistence type="inferred from homology"/>
<dbReference type="PROSITE" id="PS50294">
    <property type="entry name" value="WD_REPEATS_REGION"/>
    <property type="match status" value="2"/>
</dbReference>
<dbReference type="GO" id="GO:0005829">
    <property type="term" value="C:cytosol"/>
    <property type="evidence" value="ECO:0007669"/>
    <property type="project" value="TreeGrafter"/>
</dbReference>
<dbReference type="CDD" id="cd16693">
    <property type="entry name" value="mRING-H2-C3H3C2_WDR24"/>
    <property type="match status" value="1"/>
</dbReference>
<evidence type="ECO:0000256" key="2">
    <source>
        <dbReference type="ARBA" id="ARBA00022574"/>
    </source>
</evidence>
<dbReference type="InterPro" id="IPR001680">
    <property type="entry name" value="WD40_rpt"/>
</dbReference>
<gene>
    <name evidence="10" type="primary">wdr24</name>
    <name evidence="10" type="ORF">Anas_02901</name>
</gene>
<feature type="region of interest" description="Disordered" evidence="9">
    <location>
        <begin position="314"/>
        <end position="350"/>
    </location>
</feature>
<dbReference type="InterPro" id="IPR015943">
    <property type="entry name" value="WD40/YVTN_repeat-like_dom_sf"/>
</dbReference>
<dbReference type="Pfam" id="PF00400">
    <property type="entry name" value="WD40"/>
    <property type="match status" value="2"/>
</dbReference>
<dbReference type="GO" id="GO:1904263">
    <property type="term" value="P:positive regulation of TORC1 signaling"/>
    <property type="evidence" value="ECO:0007669"/>
    <property type="project" value="TreeGrafter"/>
</dbReference>
<comment type="similarity">
    <text evidence="1">Belongs to the WD repeat WDR24 family.</text>
</comment>
<keyword evidence="5" id="KW-0863">Zinc-finger</keyword>
<dbReference type="PROSITE" id="PS00678">
    <property type="entry name" value="WD_REPEATS_1"/>
    <property type="match status" value="1"/>
</dbReference>
<evidence type="ECO:0000256" key="5">
    <source>
        <dbReference type="ARBA" id="ARBA00022771"/>
    </source>
</evidence>
<evidence type="ECO:0000256" key="8">
    <source>
        <dbReference type="PROSITE-ProRule" id="PRU00221"/>
    </source>
</evidence>
<dbReference type="GO" id="GO:0034198">
    <property type="term" value="P:cellular response to amino acid starvation"/>
    <property type="evidence" value="ECO:0007669"/>
    <property type="project" value="TreeGrafter"/>
</dbReference>
<feature type="repeat" description="WD" evidence="8">
    <location>
        <begin position="118"/>
        <end position="160"/>
    </location>
</feature>
<dbReference type="OrthoDB" id="60955at2759"/>
<evidence type="ECO:0000256" key="9">
    <source>
        <dbReference type="SAM" id="MobiDB-lite"/>
    </source>
</evidence>
<evidence type="ECO:0000256" key="6">
    <source>
        <dbReference type="ARBA" id="ARBA00022833"/>
    </source>
</evidence>
<dbReference type="GO" id="GO:0005774">
    <property type="term" value="C:vacuolar membrane"/>
    <property type="evidence" value="ECO:0007669"/>
    <property type="project" value="TreeGrafter"/>
</dbReference>
<evidence type="ECO:0000256" key="1">
    <source>
        <dbReference type="ARBA" id="ARBA00008134"/>
    </source>
</evidence>
<keyword evidence="11" id="KW-1185">Reference proteome</keyword>
<dbReference type="InterPro" id="IPR019775">
    <property type="entry name" value="WD40_repeat_CS"/>
</dbReference>
<dbReference type="Proteomes" id="UP000326759">
    <property type="component" value="Unassembled WGS sequence"/>
</dbReference>
<dbReference type="AlphaFoldDB" id="A0A5N5SZ28"/>
<accession>A0A5N5SZ28</accession>
<protein>
    <recommendedName>
        <fullName evidence="7">GATOR2 complex protein WDR24</fullName>
    </recommendedName>
</protein>
<evidence type="ECO:0000256" key="4">
    <source>
        <dbReference type="ARBA" id="ARBA00022737"/>
    </source>
</evidence>
<keyword evidence="3" id="KW-0479">Metal-binding</keyword>
<organism evidence="10 11">
    <name type="scientific">Armadillidium nasatum</name>
    <dbReference type="NCBI Taxonomy" id="96803"/>
    <lineage>
        <taxon>Eukaryota</taxon>
        <taxon>Metazoa</taxon>
        <taxon>Ecdysozoa</taxon>
        <taxon>Arthropoda</taxon>
        <taxon>Crustacea</taxon>
        <taxon>Multicrustacea</taxon>
        <taxon>Malacostraca</taxon>
        <taxon>Eumalacostraca</taxon>
        <taxon>Peracarida</taxon>
        <taxon>Isopoda</taxon>
        <taxon>Oniscidea</taxon>
        <taxon>Crinocheta</taxon>
        <taxon>Armadillidiidae</taxon>
        <taxon>Armadillidium</taxon>
    </lineage>
</organism>
<comment type="caution">
    <text evidence="10">The sequence shown here is derived from an EMBL/GenBank/DDBJ whole genome shotgun (WGS) entry which is preliminary data.</text>
</comment>
<dbReference type="GO" id="GO:0061700">
    <property type="term" value="C:GATOR2 complex"/>
    <property type="evidence" value="ECO:0007669"/>
    <property type="project" value="TreeGrafter"/>
</dbReference>
<keyword evidence="6" id="KW-0862">Zinc</keyword>
<dbReference type="SMART" id="SM00320">
    <property type="entry name" value="WD40"/>
    <property type="match status" value="5"/>
</dbReference>
<dbReference type="PANTHER" id="PTHR46200">
    <property type="entry name" value="GATOR COMPLEX PROTEIN WDR24"/>
    <property type="match status" value="1"/>
</dbReference>
<evidence type="ECO:0000256" key="3">
    <source>
        <dbReference type="ARBA" id="ARBA00022723"/>
    </source>
</evidence>
<feature type="region of interest" description="Disordered" evidence="9">
    <location>
        <begin position="412"/>
        <end position="436"/>
    </location>
</feature>
<dbReference type="GO" id="GO:0008270">
    <property type="term" value="F:zinc ion binding"/>
    <property type="evidence" value="ECO:0007669"/>
    <property type="project" value="UniProtKB-KW"/>
</dbReference>
<dbReference type="PANTHER" id="PTHR46200:SF1">
    <property type="entry name" value="GATOR COMPLEX PROTEIN WDR24"/>
    <property type="match status" value="1"/>
</dbReference>
<dbReference type="Gene3D" id="2.130.10.10">
    <property type="entry name" value="YVTN repeat-like/Quinoprotein amine dehydrogenase"/>
    <property type="match status" value="1"/>
</dbReference>
<feature type="repeat" description="WD" evidence="8">
    <location>
        <begin position="162"/>
        <end position="204"/>
    </location>
</feature>
<evidence type="ECO:0000256" key="7">
    <source>
        <dbReference type="ARBA" id="ARBA00040269"/>
    </source>
</evidence>
<evidence type="ECO:0000313" key="11">
    <source>
        <dbReference type="Proteomes" id="UP000326759"/>
    </source>
</evidence>
<reference evidence="10 11" key="1">
    <citation type="journal article" date="2019" name="PLoS Biol.">
        <title>Sex chromosomes control vertical transmission of feminizing Wolbachia symbionts in an isopod.</title>
        <authorList>
            <person name="Becking T."/>
            <person name="Chebbi M.A."/>
            <person name="Giraud I."/>
            <person name="Moumen B."/>
            <person name="Laverre T."/>
            <person name="Caubet Y."/>
            <person name="Peccoud J."/>
            <person name="Gilbert C."/>
            <person name="Cordaux R."/>
        </authorList>
    </citation>
    <scope>NUCLEOTIDE SEQUENCE [LARGE SCALE GENOMIC DNA]</scope>
    <source>
        <strain evidence="10">ANa2</strain>
        <tissue evidence="10">Whole body excluding digestive tract and cuticle</tissue>
    </source>
</reference>
<name>A0A5N5SZ28_9CRUS</name>
<evidence type="ECO:0000313" key="10">
    <source>
        <dbReference type="EMBL" id="KAB7497930.1"/>
    </source>
</evidence>
<sequence length="646" mass="73276">MLSPSVFKIYSIEDNELCEKVNLYAAKNRNPNFSSSDVVWNPVEENKLATVATNGAVVTWDLLKPTRSKLDRVFIDQERPVNKVSFHPSDASLLISGLQGGLMKLFDTRTKEAVVTTYTSNTESVRDIQFSPHITHYFAAGTENGNVQFWDMRKTDRTENQFTEHRGPVFALDWHPEYKLWIATASRDRTIKVWDMNELNMYSSIRTVASVGRVKWRPNKNYHLASCSCALAMDCSISVWDIRRPYIPFSAFHEHRDVTTGIAWQGNPYVLLSVGKIAATWQIIQIIYSGCCVSNDCCQGFSSKEDQRIDFTPETDSKHVRHVSGEGSGDTNIGTGGVSAEDETETDDTDNHDMKLMHIASGVNVTNDFFFGDDEISPLPFDYDNLNNVDPNNEWMLPNEAFQPRRDIVYRSTTPPEDFSANNSQKEQSNQQDEEEIRVNTNDLEHVMASSLRICESELELPPPPPDFTPLVIDVLQYYANLGDVQMSVTLIIVLGDRIKNFIDEAVVEHWFMSYIDILHRLRLWNTATEIIQHASWLPQVQNMYQHSTSVKLQCGNCGQSISYGKKFCKKCGSIPSRCAVCHCAVQGLFVWCQGCSHGGHLMHLFEYFSENTVCPTGCGHECEFTEYTSMPGRPRCSSLREDLVY</sequence>
<dbReference type="SUPFAM" id="SSF50978">
    <property type="entry name" value="WD40 repeat-like"/>
    <property type="match status" value="1"/>
</dbReference>
<keyword evidence="4" id="KW-0677">Repeat</keyword>
<feature type="compositionally biased region" description="Polar residues" evidence="9">
    <location>
        <begin position="412"/>
        <end position="431"/>
    </location>
</feature>
<keyword evidence="2 8" id="KW-0853">WD repeat</keyword>
<dbReference type="GO" id="GO:0016239">
    <property type="term" value="P:positive regulation of macroautophagy"/>
    <property type="evidence" value="ECO:0007669"/>
    <property type="project" value="TreeGrafter"/>
</dbReference>
<dbReference type="InterPro" id="IPR037590">
    <property type="entry name" value="WDR24"/>
</dbReference>